<reference evidence="4" key="1">
    <citation type="journal article" date="2017" name="Front. Plant Sci.">
        <title>Climate Clever Clovers: New Paradigm to Reduce the Environmental Footprint of Ruminants by Breeding Low Methanogenic Forages Utilizing Haplotype Variation.</title>
        <authorList>
            <person name="Kaur P."/>
            <person name="Appels R."/>
            <person name="Bayer P.E."/>
            <person name="Keeble-Gagnere G."/>
            <person name="Wang J."/>
            <person name="Hirakawa H."/>
            <person name="Shirasawa K."/>
            <person name="Vercoe P."/>
            <person name="Stefanova K."/>
            <person name="Durmic Z."/>
            <person name="Nichols P."/>
            <person name="Revell C."/>
            <person name="Isobe S.N."/>
            <person name="Edwards D."/>
            <person name="Erskine W."/>
        </authorList>
    </citation>
    <scope>NUCLEOTIDE SEQUENCE [LARGE SCALE GENOMIC DNA]</scope>
    <source>
        <strain evidence="4">cv. Daliak</strain>
    </source>
</reference>
<dbReference type="Proteomes" id="UP000242715">
    <property type="component" value="Unassembled WGS sequence"/>
</dbReference>
<keyword evidence="2" id="KW-0472">Membrane</keyword>
<gene>
    <name evidence="3" type="ORF">TSUD_128300</name>
</gene>
<keyword evidence="2" id="KW-0812">Transmembrane</keyword>
<dbReference type="AlphaFoldDB" id="A0A2Z6LX89"/>
<evidence type="ECO:0000256" key="2">
    <source>
        <dbReference type="SAM" id="Phobius"/>
    </source>
</evidence>
<sequence>MPSQGKVLPENYATCLWFLKLAYIYILALSGVGVEKITRIKQKHTWSGQLLEFFLKKSIESILGTGGKPTRDVSGTDFMAAYKPMQGDNNNEDPNISETLITETAILTAARNGIVEIVDEIITKVPSSIYEVNLENKNVLLVAVENRRTIVVEGIRKRFEECNKMTIFDNLIQGVDKEENTVLHLAATNVTYWNISGAALKMMWHMKWFQ</sequence>
<accession>A0A2Z6LX89</accession>
<dbReference type="Gene3D" id="1.25.40.20">
    <property type="entry name" value="Ankyrin repeat-containing domain"/>
    <property type="match status" value="1"/>
</dbReference>
<feature type="non-terminal residue" evidence="3">
    <location>
        <position position="210"/>
    </location>
</feature>
<comment type="subcellular location">
    <subcellularLocation>
        <location evidence="1">Cell membrane</location>
        <topology evidence="1">Peripheral membrane protein</topology>
    </subcellularLocation>
</comment>
<evidence type="ECO:0000256" key="1">
    <source>
        <dbReference type="ARBA" id="ARBA00004202"/>
    </source>
</evidence>
<dbReference type="EMBL" id="DF973275">
    <property type="protein sequence ID" value="GAU23726.1"/>
    <property type="molecule type" value="Genomic_DNA"/>
</dbReference>
<keyword evidence="2" id="KW-1133">Transmembrane helix</keyword>
<organism evidence="3 4">
    <name type="scientific">Trifolium subterraneum</name>
    <name type="common">Subterranean clover</name>
    <dbReference type="NCBI Taxonomy" id="3900"/>
    <lineage>
        <taxon>Eukaryota</taxon>
        <taxon>Viridiplantae</taxon>
        <taxon>Streptophyta</taxon>
        <taxon>Embryophyta</taxon>
        <taxon>Tracheophyta</taxon>
        <taxon>Spermatophyta</taxon>
        <taxon>Magnoliopsida</taxon>
        <taxon>eudicotyledons</taxon>
        <taxon>Gunneridae</taxon>
        <taxon>Pentapetalae</taxon>
        <taxon>rosids</taxon>
        <taxon>fabids</taxon>
        <taxon>Fabales</taxon>
        <taxon>Fabaceae</taxon>
        <taxon>Papilionoideae</taxon>
        <taxon>50 kb inversion clade</taxon>
        <taxon>NPAAA clade</taxon>
        <taxon>Hologalegina</taxon>
        <taxon>IRL clade</taxon>
        <taxon>Trifolieae</taxon>
        <taxon>Trifolium</taxon>
    </lineage>
</organism>
<dbReference type="PANTHER" id="PTHR24177:SF332">
    <property type="entry name" value="REPEAT PROTEIN, PUTATIVE-RELATED"/>
    <property type="match status" value="1"/>
</dbReference>
<feature type="transmembrane region" description="Helical" evidence="2">
    <location>
        <begin position="16"/>
        <end position="34"/>
    </location>
</feature>
<protein>
    <submittedName>
        <fullName evidence="3">Uncharacterized protein</fullName>
    </submittedName>
</protein>
<dbReference type="GO" id="GO:0005886">
    <property type="term" value="C:plasma membrane"/>
    <property type="evidence" value="ECO:0007669"/>
    <property type="project" value="UniProtKB-SubCell"/>
</dbReference>
<evidence type="ECO:0000313" key="4">
    <source>
        <dbReference type="Proteomes" id="UP000242715"/>
    </source>
</evidence>
<dbReference type="OrthoDB" id="1751337at2759"/>
<evidence type="ECO:0000313" key="3">
    <source>
        <dbReference type="EMBL" id="GAU23726.1"/>
    </source>
</evidence>
<keyword evidence="4" id="KW-1185">Reference proteome</keyword>
<dbReference type="PANTHER" id="PTHR24177">
    <property type="entry name" value="CASKIN"/>
    <property type="match status" value="1"/>
</dbReference>
<dbReference type="InterPro" id="IPR036770">
    <property type="entry name" value="Ankyrin_rpt-contain_sf"/>
</dbReference>
<proteinExistence type="predicted"/>
<name>A0A2Z6LX89_TRISU</name>
<dbReference type="SUPFAM" id="SSF48403">
    <property type="entry name" value="Ankyrin repeat"/>
    <property type="match status" value="1"/>
</dbReference>